<proteinExistence type="predicted"/>
<evidence type="ECO:0000313" key="2">
    <source>
        <dbReference type="EMBL" id="NKY01865.1"/>
    </source>
</evidence>
<evidence type="ECO:0000313" key="3">
    <source>
        <dbReference type="Proteomes" id="UP000563898"/>
    </source>
</evidence>
<comment type="caution">
    <text evidence="2">The sequence shown here is derived from an EMBL/GenBank/DDBJ whole genome shotgun (WGS) entry which is preliminary data.</text>
</comment>
<accession>A0A846WJJ3</accession>
<dbReference type="Proteomes" id="UP000563898">
    <property type="component" value="Unassembled WGS sequence"/>
</dbReference>
<reference evidence="2 3" key="1">
    <citation type="submission" date="2020-04" db="EMBL/GenBank/DDBJ databases">
        <title>MicrobeNet Type strains.</title>
        <authorList>
            <person name="Nicholson A.C."/>
        </authorList>
    </citation>
    <scope>NUCLEOTIDE SEQUENCE [LARGE SCALE GENOMIC DNA]</scope>
    <source>
        <strain evidence="2 3">ATCC BAA-14</strain>
    </source>
</reference>
<name>A0A846WJJ3_9ACTN</name>
<dbReference type="EMBL" id="JAAXPC010000005">
    <property type="protein sequence ID" value="NKY01865.1"/>
    <property type="molecule type" value="Genomic_DNA"/>
</dbReference>
<gene>
    <name evidence="2" type="ORF">HGA05_09800</name>
</gene>
<organism evidence="2 3">
    <name type="scientific">Gordonia polyisoprenivorans</name>
    <dbReference type="NCBI Taxonomy" id="84595"/>
    <lineage>
        <taxon>Bacteria</taxon>
        <taxon>Bacillati</taxon>
        <taxon>Actinomycetota</taxon>
        <taxon>Actinomycetes</taxon>
        <taxon>Mycobacteriales</taxon>
        <taxon>Gordoniaceae</taxon>
        <taxon>Gordonia</taxon>
    </lineage>
</organism>
<sequence>MLHWAHPDAEEATVFDPHTPDFDAPDPNTPDPNTPDLVTPETGEPDPVLAWTAMRDWLADSVAGIPAGGVLDLGPAEYDDSDDAGDVPCAQILVLRDQTFMVRLSTTVMTIPAVAGYAVPRAMLDRWNYEDRFRDCTHGYLLTRSRGCVADVCVAWFRDRRAISGPAVLGCHYTTGDPDPRARAAGRGSDGGDP</sequence>
<feature type="region of interest" description="Disordered" evidence="1">
    <location>
        <begin position="1"/>
        <end position="46"/>
    </location>
</feature>
<dbReference type="AlphaFoldDB" id="A0A846WJJ3"/>
<protein>
    <submittedName>
        <fullName evidence="2">Uncharacterized protein</fullName>
    </submittedName>
</protein>
<evidence type="ECO:0000256" key="1">
    <source>
        <dbReference type="SAM" id="MobiDB-lite"/>
    </source>
</evidence>